<dbReference type="HOGENOM" id="CLU_1624039_0_0_4"/>
<dbReference type="Proteomes" id="UP000006693">
    <property type="component" value="Chromosome 2"/>
</dbReference>
<dbReference type="AlphaFoldDB" id="A0A0H2WB54"/>
<organism evidence="1 2">
    <name type="scientific">Burkholderia mallei (strain ATCC 23344)</name>
    <dbReference type="NCBI Taxonomy" id="243160"/>
    <lineage>
        <taxon>Bacteria</taxon>
        <taxon>Pseudomonadati</taxon>
        <taxon>Pseudomonadota</taxon>
        <taxon>Betaproteobacteria</taxon>
        <taxon>Burkholderiales</taxon>
        <taxon>Burkholderiaceae</taxon>
        <taxon>Burkholderia</taxon>
        <taxon>pseudomallei group</taxon>
    </lineage>
</organism>
<evidence type="ECO:0000313" key="1">
    <source>
        <dbReference type="EMBL" id="AAU46009.1"/>
    </source>
</evidence>
<sequence>MPVAWRRRGWPTRVVAARGAPVPLALHRASSWFIAGSAVSIRAARPCRSAWPALSTRPGRAGFVVTPVPASRRRDRRMAVAHRDIVAASMGPACRCPLRARRHGDHASAMRNAFRELAWSAFHCRVRNARRSRYEADTKPIQHAGQYRRERAADGRQLIDGSR</sequence>
<keyword evidence="2" id="KW-1185">Reference proteome</keyword>
<name>A0A0H2WB54_BURMA</name>
<gene>
    <name evidence="1" type="ordered locus">BMAA0236</name>
</gene>
<dbReference type="EMBL" id="CP000011">
    <property type="protein sequence ID" value="AAU46009.1"/>
    <property type="molecule type" value="Genomic_DNA"/>
</dbReference>
<reference evidence="1 2" key="1">
    <citation type="journal article" date="2004" name="Proc. Natl. Acad. Sci. U.S.A.">
        <title>Structural flexibility in the Burkholderia mallei genome.</title>
        <authorList>
            <person name="Nierman W.C."/>
            <person name="DeShazer D."/>
            <person name="Kim H.S."/>
            <person name="Tettelin H."/>
            <person name="Nelson K.E."/>
            <person name="Feldblyum T."/>
            <person name="Ulrich R.L."/>
            <person name="Ronning C.M."/>
            <person name="Brinkac L.M."/>
            <person name="Daugherty S.C."/>
            <person name="Davidsen T.D."/>
            <person name="Deboy R.T."/>
            <person name="Dimitrov G."/>
            <person name="Dodson R.J."/>
            <person name="Durkin A.S."/>
            <person name="Gwinn M.L."/>
            <person name="Haft D.H."/>
            <person name="Khouri H."/>
            <person name="Kolonay J.F."/>
            <person name="Madupu R."/>
            <person name="Mohammoud Y."/>
            <person name="Nelson W.C."/>
            <person name="Radune D."/>
            <person name="Romero C.M."/>
            <person name="Sarria S."/>
            <person name="Selengut J."/>
            <person name="Shamblin C."/>
            <person name="Sullivan S.A."/>
            <person name="White O."/>
            <person name="Yu Y."/>
            <person name="Zafar N."/>
            <person name="Zhou L."/>
            <person name="Fraser C.M."/>
        </authorList>
    </citation>
    <scope>NUCLEOTIDE SEQUENCE [LARGE SCALE GENOMIC DNA]</scope>
    <source>
        <strain evidence="1 2">ATCC 23344</strain>
    </source>
</reference>
<proteinExistence type="predicted"/>
<protein>
    <submittedName>
        <fullName evidence="1">Uncharacterized protein</fullName>
    </submittedName>
</protein>
<evidence type="ECO:0000313" key="2">
    <source>
        <dbReference type="Proteomes" id="UP000006693"/>
    </source>
</evidence>
<accession>A0A0H2WB54</accession>
<dbReference type="KEGG" id="bma:BMAA0236"/>